<protein>
    <submittedName>
        <fullName evidence="1">Uncharacterized protein</fullName>
    </submittedName>
</protein>
<organism evidence="1 2">
    <name type="scientific">Pseudomonas salomonii</name>
    <dbReference type="NCBI Taxonomy" id="191391"/>
    <lineage>
        <taxon>Bacteria</taxon>
        <taxon>Pseudomonadati</taxon>
        <taxon>Pseudomonadota</taxon>
        <taxon>Gammaproteobacteria</taxon>
        <taxon>Pseudomonadales</taxon>
        <taxon>Pseudomonadaceae</taxon>
        <taxon>Pseudomonas</taxon>
    </lineage>
</organism>
<reference evidence="1 2" key="1">
    <citation type="submission" date="2020-04" db="EMBL/GenBank/DDBJ databases">
        <title>Molecular characterization of pseudomonads from Agaricus bisporus reveal novel blotch 2 pathogens in Western Europe.</title>
        <authorList>
            <person name="Taparia T."/>
            <person name="Krijger M."/>
            <person name="Haynes E."/>
            <person name="Elpinstone J.G."/>
            <person name="Noble R."/>
            <person name="Van Der Wolf J."/>
        </authorList>
    </citation>
    <scope>NUCLEOTIDE SEQUENCE [LARGE SCALE GENOMIC DNA]</scope>
    <source>
        <strain evidence="1 2">IPO3765</strain>
    </source>
</reference>
<dbReference type="RefSeq" id="WP_177024728.1">
    <property type="nucleotide sequence ID" value="NZ_JACAQV010000021.1"/>
</dbReference>
<dbReference type="Proteomes" id="UP000561369">
    <property type="component" value="Unassembled WGS sequence"/>
</dbReference>
<accession>A0A7Y8GHF3</accession>
<evidence type="ECO:0000313" key="1">
    <source>
        <dbReference type="EMBL" id="NWF10181.1"/>
    </source>
</evidence>
<evidence type="ECO:0000313" key="2">
    <source>
        <dbReference type="Proteomes" id="UP000561369"/>
    </source>
</evidence>
<dbReference type="AlphaFoldDB" id="A0A7Y8GHF3"/>
<name>A0A7Y8GHF3_9PSED</name>
<gene>
    <name evidence="1" type="ORF">HX810_21125</name>
</gene>
<proteinExistence type="predicted"/>
<comment type="caution">
    <text evidence="1">The sequence shown here is derived from an EMBL/GenBank/DDBJ whole genome shotgun (WGS) entry which is preliminary data.</text>
</comment>
<dbReference type="EMBL" id="JACAQV010000021">
    <property type="protein sequence ID" value="NWF10181.1"/>
    <property type="molecule type" value="Genomic_DNA"/>
</dbReference>
<sequence length="80" mass="8349">MRNLLIAAGLVFGLTGAARADGDKIAPLDAEMGGQVYLCGLNAQLADATKGPKQKALAEDADKCATKSREKIKALVKAEY</sequence>